<evidence type="ECO:0000256" key="5">
    <source>
        <dbReference type="ARBA" id="ARBA00022777"/>
    </source>
</evidence>
<feature type="domain" description="Histidine kinase" evidence="7">
    <location>
        <begin position="185"/>
        <end position="393"/>
    </location>
</feature>
<evidence type="ECO:0000313" key="9">
    <source>
        <dbReference type="Proteomes" id="UP000046155"/>
    </source>
</evidence>
<dbReference type="InterPro" id="IPR004358">
    <property type="entry name" value="Sig_transdc_His_kin-like_C"/>
</dbReference>
<evidence type="ECO:0000256" key="2">
    <source>
        <dbReference type="ARBA" id="ARBA00012438"/>
    </source>
</evidence>
<dbReference type="SUPFAM" id="SSF55874">
    <property type="entry name" value="ATPase domain of HSP90 chaperone/DNA topoisomerase II/histidine kinase"/>
    <property type="match status" value="1"/>
</dbReference>
<evidence type="ECO:0000256" key="6">
    <source>
        <dbReference type="ARBA" id="ARBA00023012"/>
    </source>
</evidence>
<evidence type="ECO:0000256" key="3">
    <source>
        <dbReference type="ARBA" id="ARBA00022553"/>
    </source>
</evidence>
<dbReference type="CDD" id="cd00075">
    <property type="entry name" value="HATPase"/>
    <property type="match status" value="1"/>
</dbReference>
<accession>A0A0B7MGQ3</accession>
<dbReference type="InterPro" id="IPR036890">
    <property type="entry name" value="HATPase_C_sf"/>
</dbReference>
<dbReference type="InterPro" id="IPR003661">
    <property type="entry name" value="HisK_dim/P_dom"/>
</dbReference>
<evidence type="ECO:0000259" key="7">
    <source>
        <dbReference type="PROSITE" id="PS50109"/>
    </source>
</evidence>
<organism evidence="8 9">
    <name type="scientific">Syntrophaceticus schinkii</name>
    <dbReference type="NCBI Taxonomy" id="499207"/>
    <lineage>
        <taxon>Bacteria</taxon>
        <taxon>Bacillati</taxon>
        <taxon>Bacillota</taxon>
        <taxon>Clostridia</taxon>
        <taxon>Thermoanaerobacterales</taxon>
        <taxon>Thermoanaerobacterales Family III. Incertae Sedis</taxon>
        <taxon>Syntrophaceticus</taxon>
    </lineage>
</organism>
<keyword evidence="6" id="KW-0902">Two-component regulatory system</keyword>
<sequence>MRKAIVKGVIIFVALFLLLSLATKFALDEGENALSLFAGAALSNSVKDKSIDRPAAAEEDLAVLLKERPDELITDGTKFLHDYGYLPDTGYINRYKLTWMNVALAFVAGLLSFFWNVREEKSLEIDILELSDYLGALHRGEDQLVLRDDLFGQLRDDLYKTVLILRESRENALTDRTLLKRNIEDITHQIKTPLTTIQLLLDLIQQDEANQAEYIARLDAEINRLNRLTSDLLKLSSLDAGAIIFRSECFSAESMIYEAIQPIESLIHKKQVELRLTGQDYEVKGDRSWLMEAILNLVKNAVEAVEEKGIVEIRLSENDIYRSIAIQDNGPGISAEDLRHIFDRFFKSQNAQKESFGIGLSMAKSIVEGHGGSLEVESKNSGSCFEIRLYYQLAAPRPRVRPGEVTKLL</sequence>
<proteinExistence type="predicted"/>
<keyword evidence="9" id="KW-1185">Reference proteome</keyword>
<evidence type="ECO:0000256" key="4">
    <source>
        <dbReference type="ARBA" id="ARBA00022679"/>
    </source>
</evidence>
<name>A0A0B7MGQ3_9FIRM</name>
<dbReference type="EC" id="2.7.13.3" evidence="2"/>
<keyword evidence="3" id="KW-0597">Phosphoprotein</keyword>
<dbReference type="SMART" id="SM00388">
    <property type="entry name" value="HisKA"/>
    <property type="match status" value="1"/>
</dbReference>
<comment type="catalytic activity">
    <reaction evidence="1">
        <text>ATP + protein L-histidine = ADP + protein N-phospho-L-histidine.</text>
        <dbReference type="EC" id="2.7.13.3"/>
    </reaction>
</comment>
<dbReference type="Pfam" id="PF02518">
    <property type="entry name" value="HATPase_c"/>
    <property type="match status" value="1"/>
</dbReference>
<dbReference type="PANTHER" id="PTHR43711">
    <property type="entry name" value="TWO-COMPONENT HISTIDINE KINASE"/>
    <property type="match status" value="1"/>
</dbReference>
<dbReference type="OrthoDB" id="9796330at2"/>
<protein>
    <recommendedName>
        <fullName evidence="2">histidine kinase</fullName>
        <ecNumber evidence="2">2.7.13.3</ecNumber>
    </recommendedName>
</protein>
<dbReference type="GO" id="GO:0000155">
    <property type="term" value="F:phosphorelay sensor kinase activity"/>
    <property type="evidence" value="ECO:0007669"/>
    <property type="project" value="InterPro"/>
</dbReference>
<dbReference type="PRINTS" id="PR00344">
    <property type="entry name" value="BCTRLSENSOR"/>
</dbReference>
<evidence type="ECO:0000256" key="1">
    <source>
        <dbReference type="ARBA" id="ARBA00000085"/>
    </source>
</evidence>
<dbReference type="SMART" id="SM00387">
    <property type="entry name" value="HATPase_c"/>
    <property type="match status" value="1"/>
</dbReference>
<evidence type="ECO:0000313" key="8">
    <source>
        <dbReference type="EMBL" id="CEO89230.1"/>
    </source>
</evidence>
<dbReference type="Gene3D" id="3.30.565.10">
    <property type="entry name" value="Histidine kinase-like ATPase, C-terminal domain"/>
    <property type="match status" value="1"/>
</dbReference>
<dbReference type="Pfam" id="PF00512">
    <property type="entry name" value="HisKA"/>
    <property type="match status" value="1"/>
</dbReference>
<dbReference type="InterPro" id="IPR003594">
    <property type="entry name" value="HATPase_dom"/>
</dbReference>
<dbReference type="CDD" id="cd00082">
    <property type="entry name" value="HisKA"/>
    <property type="match status" value="1"/>
</dbReference>
<reference evidence="9" key="1">
    <citation type="submission" date="2015-01" db="EMBL/GenBank/DDBJ databases">
        <authorList>
            <person name="Manzoor Shahid"/>
            <person name="Zubair Saima"/>
        </authorList>
    </citation>
    <scope>NUCLEOTIDE SEQUENCE [LARGE SCALE GENOMIC DNA]</scope>
    <source>
        <strain evidence="9">Sp3</strain>
    </source>
</reference>
<dbReference type="InterPro" id="IPR005467">
    <property type="entry name" value="His_kinase_dom"/>
</dbReference>
<keyword evidence="4" id="KW-0808">Transferase</keyword>
<dbReference type="Gene3D" id="1.10.287.130">
    <property type="match status" value="1"/>
</dbReference>
<dbReference type="AlphaFoldDB" id="A0A0B7MGQ3"/>
<dbReference type="RefSeq" id="WP_052835518.1">
    <property type="nucleotide sequence ID" value="NZ_CDRZ01000239.1"/>
</dbReference>
<dbReference type="PROSITE" id="PS50109">
    <property type="entry name" value="HIS_KIN"/>
    <property type="match status" value="1"/>
</dbReference>
<dbReference type="InterPro" id="IPR050736">
    <property type="entry name" value="Sensor_HK_Regulatory"/>
</dbReference>
<dbReference type="InterPro" id="IPR036097">
    <property type="entry name" value="HisK_dim/P_sf"/>
</dbReference>
<keyword evidence="5 8" id="KW-0418">Kinase</keyword>
<dbReference type="PANTHER" id="PTHR43711:SF1">
    <property type="entry name" value="HISTIDINE KINASE 1"/>
    <property type="match status" value="1"/>
</dbReference>
<dbReference type="SUPFAM" id="SSF47384">
    <property type="entry name" value="Homodimeric domain of signal transducing histidine kinase"/>
    <property type="match status" value="1"/>
</dbReference>
<dbReference type="Proteomes" id="UP000046155">
    <property type="component" value="Unassembled WGS sequence"/>
</dbReference>
<gene>
    <name evidence="8" type="ORF">SSCH_420023</name>
</gene>
<dbReference type="EMBL" id="CDRZ01000239">
    <property type="protein sequence ID" value="CEO89230.1"/>
    <property type="molecule type" value="Genomic_DNA"/>
</dbReference>